<keyword evidence="5 13" id="KW-0660">Purine salvage</keyword>
<reference evidence="16 17" key="1">
    <citation type="submission" date="2018-11" db="EMBL/GenBank/DDBJ databases">
        <title>Haplotype-resolved cattle genomes.</title>
        <authorList>
            <person name="Low W.Y."/>
            <person name="Tearle R."/>
            <person name="Bickhart D.M."/>
            <person name="Rosen B.D."/>
            <person name="Koren S."/>
            <person name="Rhie A."/>
            <person name="Hiendleder S."/>
            <person name="Phillippy A.M."/>
            <person name="Smith T.P.L."/>
            <person name="Williams J.L."/>
        </authorList>
    </citation>
    <scope>NUCLEOTIDE SEQUENCE [LARGE SCALE GENOMIC DNA]</scope>
</reference>
<dbReference type="AlphaFoldDB" id="A0A4W2HUX0"/>
<dbReference type="Proteomes" id="UP000314981">
    <property type="component" value="Chromosome 28"/>
</dbReference>
<dbReference type="Pfam" id="PF00294">
    <property type="entry name" value="PfkB"/>
    <property type="match status" value="1"/>
</dbReference>
<dbReference type="GO" id="GO:0006144">
    <property type="term" value="P:purine nucleobase metabolic process"/>
    <property type="evidence" value="ECO:0007669"/>
    <property type="project" value="TreeGrafter"/>
</dbReference>
<keyword evidence="7 13" id="KW-0418">Kinase</keyword>
<evidence type="ECO:0000256" key="1">
    <source>
        <dbReference type="ARBA" id="ARBA00004801"/>
    </source>
</evidence>
<keyword evidence="9 13" id="KW-0460">Magnesium</keyword>
<evidence type="ECO:0000313" key="17">
    <source>
        <dbReference type="Proteomes" id="UP000429181"/>
    </source>
</evidence>
<dbReference type="InterPro" id="IPR001805">
    <property type="entry name" value="Adenokinase"/>
</dbReference>
<evidence type="ECO:0000259" key="14">
    <source>
        <dbReference type="Pfam" id="PF00294"/>
    </source>
</evidence>
<dbReference type="GO" id="GO:0004001">
    <property type="term" value="F:adenosine kinase activity"/>
    <property type="evidence" value="ECO:0007669"/>
    <property type="project" value="UniProtKB-UniRule"/>
</dbReference>
<dbReference type="Gene3D" id="3.30.1110.10">
    <property type="match status" value="1"/>
</dbReference>
<comment type="catalytic activity">
    <reaction evidence="10 13">
        <text>adenosine + ATP = AMP + ADP + H(+)</text>
        <dbReference type="Rhea" id="RHEA:20824"/>
        <dbReference type="ChEBI" id="CHEBI:15378"/>
        <dbReference type="ChEBI" id="CHEBI:16335"/>
        <dbReference type="ChEBI" id="CHEBI:30616"/>
        <dbReference type="ChEBI" id="CHEBI:456215"/>
        <dbReference type="ChEBI" id="CHEBI:456216"/>
        <dbReference type="EC" id="2.7.1.20"/>
    </reaction>
</comment>
<dbReference type="InterPro" id="IPR029056">
    <property type="entry name" value="Ribokinase-like"/>
</dbReference>
<keyword evidence="4 13" id="KW-0808">Transferase</keyword>
<keyword evidence="16" id="KW-1185">Reference proteome</keyword>
<dbReference type="UniPathway" id="UPA00588">
    <property type="reaction ID" value="UER00659"/>
</dbReference>
<proteinExistence type="inferred from homology"/>
<evidence type="ECO:0000256" key="9">
    <source>
        <dbReference type="ARBA" id="ARBA00022842"/>
    </source>
</evidence>
<protein>
    <recommendedName>
        <fullName evidence="11 13">Adenosine kinase</fullName>
        <shortName evidence="13">AK</shortName>
        <ecNumber evidence="3 13">2.7.1.20</ecNumber>
    </recommendedName>
    <alternativeName>
        <fullName evidence="13">Adenosine 5'-phosphotransferase</fullName>
    </alternativeName>
</protein>
<dbReference type="InterPro" id="IPR002173">
    <property type="entry name" value="Carboh/pur_kinase_PfkB_CS"/>
</dbReference>
<sequence>MAAAEEEPKPKKLKVEEPPALSENILFGMGNPLLDISAVVDKDFLDKYSLKPNDQILAEEKHKELFDELVKKFKVEYHAGGSTQNSIKVAQWMIQQPHKAATFFGCIGIDKFGEILKKKAAEAHVDAHYYEQNEQPTGTCAACITGGNRSLVANLAAANCYKKEKHLDMEKNWMLVDKARVYYIAGFFLTVSPESVLKVAHHASENNRIFTLNLSAPFISQFYKESLMKVMPFVDILFGNEMTEDIKEIARKTQALPKVNSKRQRIVIFTQGREDTILATESEVTAFAVLDQDQTEIVDTNGAGDAFVGGFLSQLVSDKPLTECIRAGHYAASVIIRRTGCTFPEKPDFH</sequence>
<feature type="domain" description="Carbohydrate kinase PfkB" evidence="14">
    <location>
        <begin position="45"/>
        <end position="344"/>
    </location>
</feature>
<dbReference type="CDD" id="cd01168">
    <property type="entry name" value="adenosine_kinase"/>
    <property type="match status" value="1"/>
</dbReference>
<evidence type="ECO:0000256" key="7">
    <source>
        <dbReference type="ARBA" id="ARBA00022777"/>
    </source>
</evidence>
<dbReference type="GO" id="GO:0044209">
    <property type="term" value="P:AMP salvage"/>
    <property type="evidence" value="ECO:0007669"/>
    <property type="project" value="UniProtKB-UniRule"/>
</dbReference>
<evidence type="ECO:0000313" key="16">
    <source>
        <dbReference type="Proteomes" id="UP000314981"/>
    </source>
</evidence>
<evidence type="ECO:0000256" key="5">
    <source>
        <dbReference type="ARBA" id="ARBA00022726"/>
    </source>
</evidence>
<dbReference type="SUPFAM" id="SSF53613">
    <property type="entry name" value="Ribokinase-like"/>
    <property type="match status" value="1"/>
</dbReference>
<evidence type="ECO:0000313" key="15">
    <source>
        <dbReference type="Ensembl" id="ENSBIXP00005033802.1"/>
    </source>
</evidence>
<dbReference type="Proteomes" id="UP000429181">
    <property type="component" value="Chromosome 28"/>
</dbReference>
<comment type="pathway">
    <text evidence="1 13">Purine metabolism; AMP biosynthesis via salvage pathway; AMP from adenosine: step 1/1.</text>
</comment>
<name>A0A4W2HUX0_BOBOX</name>
<dbReference type="GO" id="GO:0005634">
    <property type="term" value="C:nucleus"/>
    <property type="evidence" value="ECO:0007669"/>
    <property type="project" value="UniProtKB-SubCell"/>
</dbReference>
<dbReference type="FunFam" id="3.40.1190.20:FF:000076">
    <property type="entry name" value="Adenosine kinase"/>
    <property type="match status" value="1"/>
</dbReference>
<evidence type="ECO:0000256" key="12">
    <source>
        <dbReference type="PIRSR" id="PIRSR601805-1"/>
    </source>
</evidence>
<dbReference type="FunFam" id="3.30.1110.10:FF:000001">
    <property type="entry name" value="Adenosine kinase a"/>
    <property type="match status" value="1"/>
</dbReference>
<organism evidence="15 17">
    <name type="scientific">Bos indicus x Bos taurus</name>
    <name type="common">Hybrid cattle</name>
    <dbReference type="NCBI Taxonomy" id="30522"/>
    <lineage>
        <taxon>Eukaryota</taxon>
        <taxon>Metazoa</taxon>
        <taxon>Chordata</taxon>
        <taxon>Craniata</taxon>
        <taxon>Vertebrata</taxon>
        <taxon>Euteleostomi</taxon>
        <taxon>Mammalia</taxon>
        <taxon>Eutheria</taxon>
        <taxon>Laurasiatheria</taxon>
        <taxon>Artiodactyla</taxon>
        <taxon>Ruminantia</taxon>
        <taxon>Pecora</taxon>
        <taxon>Bovidae</taxon>
        <taxon>Bovinae</taxon>
        <taxon>Bos</taxon>
    </lineage>
</organism>
<evidence type="ECO:0000256" key="2">
    <source>
        <dbReference type="ARBA" id="ARBA00010688"/>
    </source>
</evidence>
<dbReference type="EC" id="2.7.1.20" evidence="3 13"/>
<evidence type="ECO:0000256" key="11">
    <source>
        <dbReference type="ARBA" id="ARBA00068771"/>
    </source>
</evidence>
<reference evidence="15" key="2">
    <citation type="submission" date="2025-05" db="UniProtKB">
        <authorList>
            <consortium name="Ensembl"/>
        </authorList>
    </citation>
    <scope>IDENTIFICATION</scope>
</reference>
<comment type="function">
    <text evidence="13">ATP dependent phosphorylation of adenosine and other related nucleoside analogs to monophosphate derivatives.</text>
</comment>
<keyword evidence="8 13" id="KW-0067">ATP-binding</keyword>
<dbReference type="GeneTree" id="ENSGT00390000014320"/>
<dbReference type="PROSITE" id="PS00584">
    <property type="entry name" value="PFKB_KINASES_2"/>
    <property type="match status" value="1"/>
</dbReference>
<feature type="active site" description="Proton acceptor" evidence="12">
    <location>
        <position position="305"/>
    </location>
</feature>
<dbReference type="Gene3D" id="3.40.1190.20">
    <property type="match status" value="1"/>
</dbReference>
<dbReference type="Ensembl" id="ENSBIXT00005044889.1">
    <property type="protein sequence ID" value="ENSBIXP00005033802.1"/>
    <property type="gene ID" value="ENSBIXG00005014651.1"/>
</dbReference>
<dbReference type="GO" id="GO:0005829">
    <property type="term" value="C:cytosol"/>
    <property type="evidence" value="ECO:0007669"/>
    <property type="project" value="TreeGrafter"/>
</dbReference>
<keyword evidence="13" id="KW-0539">Nucleus</keyword>
<evidence type="ECO:0000256" key="6">
    <source>
        <dbReference type="ARBA" id="ARBA00022741"/>
    </source>
</evidence>
<dbReference type="GO" id="GO:0005524">
    <property type="term" value="F:ATP binding"/>
    <property type="evidence" value="ECO:0007669"/>
    <property type="project" value="UniProtKB-UniRule"/>
</dbReference>
<evidence type="ECO:0000256" key="4">
    <source>
        <dbReference type="ARBA" id="ARBA00022679"/>
    </source>
</evidence>
<evidence type="ECO:0000256" key="10">
    <source>
        <dbReference type="ARBA" id="ARBA00051362"/>
    </source>
</evidence>
<evidence type="ECO:0000256" key="3">
    <source>
        <dbReference type="ARBA" id="ARBA00012119"/>
    </source>
</evidence>
<dbReference type="PANTHER" id="PTHR45769:SF3">
    <property type="entry name" value="ADENOSINE KINASE"/>
    <property type="match status" value="1"/>
</dbReference>
<evidence type="ECO:0000256" key="8">
    <source>
        <dbReference type="ARBA" id="ARBA00022840"/>
    </source>
</evidence>
<gene>
    <name evidence="15" type="primary">ADK</name>
</gene>
<keyword evidence="6 13" id="KW-0547">Nucleotide-binding</keyword>
<comment type="subcellular location">
    <subcellularLocation>
        <location evidence="13">Nucleus</location>
    </subcellularLocation>
</comment>
<dbReference type="InterPro" id="IPR011611">
    <property type="entry name" value="PfkB_dom"/>
</dbReference>
<evidence type="ECO:0000256" key="13">
    <source>
        <dbReference type="RuleBase" id="RU368116"/>
    </source>
</evidence>
<dbReference type="GO" id="GO:0006166">
    <property type="term" value="P:purine ribonucleoside salvage"/>
    <property type="evidence" value="ECO:0007669"/>
    <property type="project" value="UniProtKB-KW"/>
</dbReference>
<dbReference type="PRINTS" id="PR00989">
    <property type="entry name" value="ADENOKINASE"/>
</dbReference>
<dbReference type="PANTHER" id="PTHR45769">
    <property type="entry name" value="ADENOSINE KINASE"/>
    <property type="match status" value="1"/>
</dbReference>
<comment type="subunit">
    <text evidence="13">Monomer.</text>
</comment>
<dbReference type="Ensembl" id="ENSBIXT00000008418.1">
    <property type="protein sequence ID" value="ENSBIXP00000029030.1"/>
    <property type="gene ID" value="ENSBIXG00000010513.1"/>
</dbReference>
<accession>A0A4W2HUX0</accession>
<comment type="similarity">
    <text evidence="2 13">Belongs to the carbohydrate kinase PfkB family.</text>
</comment>
<comment type="cofactor">
    <cofactor evidence="13">
        <name>Mg(2+)</name>
        <dbReference type="ChEBI" id="CHEBI:18420"/>
    </cofactor>
    <text evidence="13">Binds 3 Mg(2+) ions per subunit.</text>
</comment>